<name>A0A7T5VB52_9BACT</name>
<gene>
    <name evidence="8" type="ORF">HP555_01480</name>
</gene>
<dbReference type="InterPro" id="IPR004805">
    <property type="entry name" value="DnaE2/DnaE/PolC"/>
</dbReference>
<evidence type="ECO:0000256" key="4">
    <source>
        <dbReference type="ARBA" id="ARBA00022705"/>
    </source>
</evidence>
<dbReference type="GO" id="GO:0008408">
    <property type="term" value="F:3'-5' exonuclease activity"/>
    <property type="evidence" value="ECO:0007669"/>
    <property type="project" value="InterPro"/>
</dbReference>
<dbReference type="Gene3D" id="1.10.10.1600">
    <property type="entry name" value="Bacterial DNA polymerase III alpha subunit, thumb domain"/>
    <property type="match status" value="1"/>
</dbReference>
<dbReference type="InterPro" id="IPR016195">
    <property type="entry name" value="Pol/histidinol_Pase-like"/>
</dbReference>
<dbReference type="EMBL" id="CP054140">
    <property type="protein sequence ID" value="QQG64624.1"/>
    <property type="molecule type" value="Genomic_DNA"/>
</dbReference>
<evidence type="ECO:0000256" key="2">
    <source>
        <dbReference type="ARBA" id="ARBA00022679"/>
    </source>
</evidence>
<dbReference type="KEGG" id="dog:HP555_01480"/>
<keyword evidence="3" id="KW-0548">Nucleotidyltransferase</keyword>
<dbReference type="InterPro" id="IPR041931">
    <property type="entry name" value="DNA_pol3_alpha_thumb_dom"/>
</dbReference>
<dbReference type="InterPro" id="IPR003141">
    <property type="entry name" value="Pol/His_phosphatase_N"/>
</dbReference>
<evidence type="ECO:0000256" key="6">
    <source>
        <dbReference type="ARBA" id="ARBA00049244"/>
    </source>
</evidence>
<comment type="catalytic activity">
    <reaction evidence="6">
        <text>DNA(n) + a 2'-deoxyribonucleoside 5'-triphosphate = DNA(n+1) + diphosphate</text>
        <dbReference type="Rhea" id="RHEA:22508"/>
        <dbReference type="Rhea" id="RHEA-COMP:17339"/>
        <dbReference type="Rhea" id="RHEA-COMP:17340"/>
        <dbReference type="ChEBI" id="CHEBI:33019"/>
        <dbReference type="ChEBI" id="CHEBI:61560"/>
        <dbReference type="ChEBI" id="CHEBI:173112"/>
        <dbReference type="EC" id="2.7.7.7"/>
    </reaction>
</comment>
<evidence type="ECO:0000256" key="5">
    <source>
        <dbReference type="ARBA" id="ARBA00022932"/>
    </source>
</evidence>
<dbReference type="GO" id="GO:0003887">
    <property type="term" value="F:DNA-directed DNA polymerase activity"/>
    <property type="evidence" value="ECO:0007669"/>
    <property type="project" value="UniProtKB-KW"/>
</dbReference>
<keyword evidence="2" id="KW-0808">Transferase</keyword>
<accession>A0A7T5VB52</accession>
<keyword evidence="5" id="KW-0239">DNA-directed DNA polymerase</keyword>
<evidence type="ECO:0000313" key="8">
    <source>
        <dbReference type="EMBL" id="QQG64624.1"/>
    </source>
</evidence>
<evidence type="ECO:0000313" key="9">
    <source>
        <dbReference type="Proteomes" id="UP000596092"/>
    </source>
</evidence>
<protein>
    <recommendedName>
        <fullName evidence="1">DNA-directed DNA polymerase</fullName>
        <ecNumber evidence="1">2.7.7.7</ecNumber>
    </recommendedName>
</protein>
<dbReference type="InterPro" id="IPR040982">
    <property type="entry name" value="DNA_pol3_finger"/>
</dbReference>
<keyword evidence="4" id="KW-0235">DNA replication</keyword>
<proteinExistence type="predicted"/>
<dbReference type="CDD" id="cd04485">
    <property type="entry name" value="DnaE_OBF"/>
    <property type="match status" value="1"/>
</dbReference>
<dbReference type="InterPro" id="IPR004013">
    <property type="entry name" value="PHP_dom"/>
</dbReference>
<dbReference type="Pfam" id="PF02811">
    <property type="entry name" value="PHP"/>
    <property type="match status" value="1"/>
</dbReference>
<dbReference type="SUPFAM" id="SSF89550">
    <property type="entry name" value="PHP domain-like"/>
    <property type="match status" value="1"/>
</dbReference>
<dbReference type="Proteomes" id="UP000596092">
    <property type="component" value="Chromosome"/>
</dbReference>
<dbReference type="Pfam" id="PF17657">
    <property type="entry name" value="DNA_pol3_finger"/>
    <property type="match status" value="1"/>
</dbReference>
<organism evidence="8 9">
    <name type="scientific">Desulfobulbus oligotrophicus</name>
    <dbReference type="NCBI Taxonomy" id="1909699"/>
    <lineage>
        <taxon>Bacteria</taxon>
        <taxon>Pseudomonadati</taxon>
        <taxon>Thermodesulfobacteriota</taxon>
        <taxon>Desulfobulbia</taxon>
        <taxon>Desulfobulbales</taxon>
        <taxon>Desulfobulbaceae</taxon>
        <taxon>Desulfobulbus</taxon>
    </lineage>
</organism>
<dbReference type="SMART" id="SM00481">
    <property type="entry name" value="POLIIIAc"/>
    <property type="match status" value="1"/>
</dbReference>
<reference evidence="8 9" key="1">
    <citation type="submission" date="2020-05" db="EMBL/GenBank/DDBJ databases">
        <title>Complete genome of Desulfobulbus oligotrophicus.</title>
        <authorList>
            <person name="Podar M."/>
        </authorList>
    </citation>
    <scope>NUCLEOTIDE SEQUENCE [LARGE SCALE GENOMIC DNA]</scope>
    <source>
        <strain evidence="8 9">Prop6</strain>
    </source>
</reference>
<dbReference type="Gene3D" id="1.10.150.870">
    <property type="match status" value="1"/>
</dbReference>
<feature type="domain" description="Polymerase/histidinol phosphatase N-terminal" evidence="7">
    <location>
        <begin position="2"/>
        <end position="69"/>
    </location>
</feature>
<dbReference type="Pfam" id="PF14579">
    <property type="entry name" value="HHH_6"/>
    <property type="match status" value="1"/>
</dbReference>
<evidence type="ECO:0000256" key="3">
    <source>
        <dbReference type="ARBA" id="ARBA00022695"/>
    </source>
</evidence>
<dbReference type="Pfam" id="PF07733">
    <property type="entry name" value="DNA_pol3_alpha"/>
    <property type="match status" value="1"/>
</dbReference>
<dbReference type="AlphaFoldDB" id="A0A7T5VB52"/>
<sequence>MIALGLHSHFSLMQGTAGPRALCRDVREKGYGTLALTDTDNLYGLWPYLAACEQEGIRPIIGSEIRAGSYRLFCLAKDLDGYRNLCRLLTARHCEPGFDLASSLSTRHSGLVCLTPDRDLLRHCREIGAETYAAICGQPNQHNSELRRLARSLGLSAAAVQDSFFLSPDDAPVHRLLRAIDRNSSLCRLPQHEMLTMSSSFPAADEWRQRFNLWPECLSAAGRIAERCALRTPFAGLIMPPWPAEDPDAQLRTLAYAGARNRYDTPLAPAVTARLEHELAIIASMRFSSYFLVVHEIVGPVARTCGRGSGAASLVAYCLGITNVCPIRHNLYFERFLNPGRTDPPDIDIDFAWDERDQILASVLNRFGCHAAMVANHVTLQPRMAIRETAKVFGIPGGEISRITKKIPWIWRTDTAEDGYLEQLQRLPQLRGADLSDPWPEILRLAARISGVPRCLSVHPGGVIITPGPMCDHAPVQRAAKGVPIIQWEKDGAEEAGLVKIDLLGNRSLGVIRDAIDQVRRNGSTMDERRWIPEDDPATQDMVARGRTMGCFYIESPATRLLQQRSRHGDFEHVVLHSSIIRPAANEFIREYLRRLHGGAWEPLHPLVGGVLDETYGIMVYQEDVSRVAVAFGFSHADADRLRKIMSKKDKERQLRDYRERFFQAAAERGVNKEATGRIWAMMMSFDGYSFCKPHSASYARVSFQSAYLKAHYPAEFMAAVISNQGGFYSTFAYVSEARRLGLTILRPDANASEVSWQGQGKYLRVGLMAVAGLGSATAARVVTEARRRPFVSVFDFLGRVQPSVDESEALVHAGVLDGFQSIATANRGVLIWLLASWRKSTKQTGSLFPLDPAPPRLPPEDRLQRLRNEYRVLGFLCEHHPVTLFAPQRRQAGALTARELLSLPDRFISQRRPVRFLGWLITGKIVGTKKGDLMEFLSFEDETNLVECTLFAREYERYCHLLDRRGPLLLDGYLEEDFGARTLTIQQIAVPPRAIIQGG</sequence>
<dbReference type="GO" id="GO:0006260">
    <property type="term" value="P:DNA replication"/>
    <property type="evidence" value="ECO:0007669"/>
    <property type="project" value="UniProtKB-KW"/>
</dbReference>
<dbReference type="RefSeq" id="WP_199263455.1">
    <property type="nucleotide sequence ID" value="NZ_CP054140.1"/>
</dbReference>
<dbReference type="EC" id="2.7.7.7" evidence="1"/>
<evidence type="ECO:0000256" key="1">
    <source>
        <dbReference type="ARBA" id="ARBA00012417"/>
    </source>
</evidence>
<dbReference type="Gene3D" id="3.20.20.140">
    <property type="entry name" value="Metal-dependent hydrolases"/>
    <property type="match status" value="1"/>
</dbReference>
<keyword evidence="9" id="KW-1185">Reference proteome</keyword>
<dbReference type="NCBIfam" id="TIGR00594">
    <property type="entry name" value="polc"/>
    <property type="match status" value="1"/>
</dbReference>
<dbReference type="InterPro" id="IPR011708">
    <property type="entry name" value="DNA_pol3_alpha_NTPase_dom"/>
</dbReference>
<dbReference type="PANTHER" id="PTHR32294">
    <property type="entry name" value="DNA POLYMERASE III SUBUNIT ALPHA"/>
    <property type="match status" value="1"/>
</dbReference>
<dbReference type="InterPro" id="IPR029460">
    <property type="entry name" value="DNAPol_HHH"/>
</dbReference>
<evidence type="ECO:0000259" key="7">
    <source>
        <dbReference type="SMART" id="SM00481"/>
    </source>
</evidence>